<dbReference type="Pfam" id="PF04542">
    <property type="entry name" value="Sigma70_r2"/>
    <property type="match status" value="1"/>
</dbReference>
<dbReference type="NCBIfam" id="TIGR02937">
    <property type="entry name" value="sigma70-ECF"/>
    <property type="match status" value="1"/>
</dbReference>
<dbReference type="InterPro" id="IPR036388">
    <property type="entry name" value="WH-like_DNA-bd_sf"/>
</dbReference>
<keyword evidence="3" id="KW-0731">Sigma factor</keyword>
<dbReference type="GO" id="GO:0016987">
    <property type="term" value="F:sigma factor activity"/>
    <property type="evidence" value="ECO:0007669"/>
    <property type="project" value="UniProtKB-KW"/>
</dbReference>
<dbReference type="SUPFAM" id="SSF88659">
    <property type="entry name" value="Sigma3 and sigma4 domains of RNA polymerase sigma factors"/>
    <property type="match status" value="1"/>
</dbReference>
<evidence type="ECO:0000313" key="8">
    <source>
        <dbReference type="Proteomes" id="UP000321532"/>
    </source>
</evidence>
<evidence type="ECO:0000256" key="4">
    <source>
        <dbReference type="ARBA" id="ARBA00023163"/>
    </source>
</evidence>
<comment type="caution">
    <text evidence="7">The sequence shown here is derived from an EMBL/GenBank/DDBJ whole genome shotgun (WGS) entry which is preliminary data.</text>
</comment>
<reference evidence="7 8" key="1">
    <citation type="submission" date="2019-07" db="EMBL/GenBank/DDBJ databases">
        <title>Whole genome shotgun sequence of Adhaeribacter aerolatus NBRC 106133.</title>
        <authorList>
            <person name="Hosoyama A."/>
            <person name="Uohara A."/>
            <person name="Ohji S."/>
            <person name="Ichikawa N."/>
        </authorList>
    </citation>
    <scope>NUCLEOTIDE SEQUENCE [LARGE SCALE GENOMIC DNA]</scope>
    <source>
        <strain evidence="7 8">NBRC 106133</strain>
    </source>
</reference>
<organism evidence="7 8">
    <name type="scientific">Adhaeribacter aerolatus</name>
    <dbReference type="NCBI Taxonomy" id="670289"/>
    <lineage>
        <taxon>Bacteria</taxon>
        <taxon>Pseudomonadati</taxon>
        <taxon>Bacteroidota</taxon>
        <taxon>Cytophagia</taxon>
        <taxon>Cytophagales</taxon>
        <taxon>Hymenobacteraceae</taxon>
        <taxon>Adhaeribacter</taxon>
    </lineage>
</organism>
<dbReference type="Pfam" id="PF08281">
    <property type="entry name" value="Sigma70_r4_2"/>
    <property type="match status" value="1"/>
</dbReference>
<dbReference type="InterPro" id="IPR039425">
    <property type="entry name" value="RNA_pol_sigma-70-like"/>
</dbReference>
<dbReference type="SUPFAM" id="SSF88946">
    <property type="entry name" value="Sigma2 domain of RNA polymerase sigma factors"/>
    <property type="match status" value="1"/>
</dbReference>
<dbReference type="Gene3D" id="1.10.10.10">
    <property type="entry name" value="Winged helix-like DNA-binding domain superfamily/Winged helix DNA-binding domain"/>
    <property type="match status" value="1"/>
</dbReference>
<dbReference type="GO" id="GO:0006352">
    <property type="term" value="P:DNA-templated transcription initiation"/>
    <property type="evidence" value="ECO:0007669"/>
    <property type="project" value="InterPro"/>
</dbReference>
<evidence type="ECO:0000313" key="7">
    <source>
        <dbReference type="EMBL" id="GEO04784.1"/>
    </source>
</evidence>
<feature type="domain" description="RNA polymerase sigma-70 region 2" evidence="5">
    <location>
        <begin position="24"/>
        <end position="83"/>
    </location>
</feature>
<dbReference type="EMBL" id="BJYS01000017">
    <property type="protein sequence ID" value="GEO04784.1"/>
    <property type="molecule type" value="Genomic_DNA"/>
</dbReference>
<dbReference type="InterPro" id="IPR014284">
    <property type="entry name" value="RNA_pol_sigma-70_dom"/>
</dbReference>
<dbReference type="CDD" id="cd06171">
    <property type="entry name" value="Sigma70_r4"/>
    <property type="match status" value="1"/>
</dbReference>
<dbReference type="InterPro" id="IPR013249">
    <property type="entry name" value="RNA_pol_sigma70_r4_t2"/>
</dbReference>
<protein>
    <submittedName>
        <fullName evidence="7">Sigma-24 (FecI-like protein)</fullName>
    </submittedName>
</protein>
<name>A0A512AYK1_9BACT</name>
<dbReference type="Proteomes" id="UP000321532">
    <property type="component" value="Unassembled WGS sequence"/>
</dbReference>
<evidence type="ECO:0000256" key="1">
    <source>
        <dbReference type="ARBA" id="ARBA00010641"/>
    </source>
</evidence>
<dbReference type="InterPro" id="IPR007627">
    <property type="entry name" value="RNA_pol_sigma70_r2"/>
</dbReference>
<comment type="similarity">
    <text evidence="1">Belongs to the sigma-70 factor family. ECF subfamily.</text>
</comment>
<dbReference type="RefSeq" id="WP_146898046.1">
    <property type="nucleotide sequence ID" value="NZ_BJYS01000017.1"/>
</dbReference>
<dbReference type="InterPro" id="IPR013324">
    <property type="entry name" value="RNA_pol_sigma_r3/r4-like"/>
</dbReference>
<evidence type="ECO:0000259" key="6">
    <source>
        <dbReference type="Pfam" id="PF08281"/>
    </source>
</evidence>
<keyword evidence="4" id="KW-0804">Transcription</keyword>
<dbReference type="PANTHER" id="PTHR43133">
    <property type="entry name" value="RNA POLYMERASE ECF-TYPE SIGMA FACTO"/>
    <property type="match status" value="1"/>
</dbReference>
<dbReference type="PANTHER" id="PTHR43133:SF51">
    <property type="entry name" value="RNA POLYMERASE SIGMA FACTOR"/>
    <property type="match status" value="1"/>
</dbReference>
<evidence type="ECO:0000256" key="3">
    <source>
        <dbReference type="ARBA" id="ARBA00023082"/>
    </source>
</evidence>
<keyword evidence="2" id="KW-0805">Transcription regulation</keyword>
<dbReference type="OrthoDB" id="1027298at2"/>
<dbReference type="GO" id="GO:0003677">
    <property type="term" value="F:DNA binding"/>
    <property type="evidence" value="ECO:0007669"/>
    <property type="project" value="InterPro"/>
</dbReference>
<gene>
    <name evidence="7" type="ORF">AAE02nite_24480</name>
</gene>
<sequence>MIQVAEEDLIEKIIEGRTELFEILIRRNNPFLYKVGKSYGYQHQDVEDLMQETFISAYKSLASFQHRSSFKTWIIKIMLHHCYQKNHKFSFKYEKAGYEEIVDKQVPLFAGSPLDMEKNIFTQELKAIIEKAVGEIPLDYRMVFSLRELNGLNVAETAEALGISEANVKVRLNRAKNMLRREIEKYYSPEEIFEFNLIHCDRIVNKVMAEITKENYPVP</sequence>
<dbReference type="Gene3D" id="1.10.1740.10">
    <property type="match status" value="1"/>
</dbReference>
<proteinExistence type="inferred from homology"/>
<keyword evidence="8" id="KW-1185">Reference proteome</keyword>
<dbReference type="InterPro" id="IPR013325">
    <property type="entry name" value="RNA_pol_sigma_r2"/>
</dbReference>
<evidence type="ECO:0000256" key="2">
    <source>
        <dbReference type="ARBA" id="ARBA00023015"/>
    </source>
</evidence>
<dbReference type="AlphaFoldDB" id="A0A512AYK1"/>
<feature type="domain" description="RNA polymerase sigma factor 70 region 4 type 2" evidence="6">
    <location>
        <begin position="128"/>
        <end position="178"/>
    </location>
</feature>
<accession>A0A512AYK1</accession>
<evidence type="ECO:0000259" key="5">
    <source>
        <dbReference type="Pfam" id="PF04542"/>
    </source>
</evidence>